<dbReference type="SMART" id="SM01144">
    <property type="entry name" value="DTW"/>
    <property type="match status" value="1"/>
</dbReference>
<evidence type="ECO:0000256" key="2">
    <source>
        <dbReference type="ARBA" id="ARBA00022679"/>
    </source>
</evidence>
<dbReference type="GO" id="GO:0008033">
    <property type="term" value="P:tRNA processing"/>
    <property type="evidence" value="ECO:0007669"/>
    <property type="project" value="UniProtKB-KW"/>
</dbReference>
<evidence type="ECO:0000256" key="3">
    <source>
        <dbReference type="ARBA" id="ARBA00022691"/>
    </source>
</evidence>
<dbReference type="InterPro" id="IPR039262">
    <property type="entry name" value="DTWD2/TAPT"/>
</dbReference>
<dbReference type="Pfam" id="PF03942">
    <property type="entry name" value="DTW"/>
    <property type="match status" value="1"/>
</dbReference>
<organism evidence="6 7">
    <name type="scientific">Vibrio sagamiensis NBRC 104589</name>
    <dbReference type="NCBI Taxonomy" id="1219064"/>
    <lineage>
        <taxon>Bacteria</taxon>
        <taxon>Pseudomonadati</taxon>
        <taxon>Pseudomonadota</taxon>
        <taxon>Gammaproteobacteria</taxon>
        <taxon>Vibrionales</taxon>
        <taxon>Vibrionaceae</taxon>
        <taxon>Vibrio</taxon>
    </lineage>
</organism>
<dbReference type="InterPro" id="IPR005636">
    <property type="entry name" value="DTW"/>
</dbReference>
<evidence type="ECO:0000259" key="5">
    <source>
        <dbReference type="SMART" id="SM01144"/>
    </source>
</evidence>
<dbReference type="Proteomes" id="UP000321922">
    <property type="component" value="Unassembled WGS sequence"/>
</dbReference>
<accession>A0A511QHV1</accession>
<sequence>MAQACSQCGFKFNCYCTLTPALNSQHSLILLTHPNEQNRASNTGKLLIQCQLNAEQVIWDRQTPPALLWKKLTDPSIFPVLLFPAENSLELPQVMQHSEESHRVPLFIILDATWQEARKMLNKSRWLESIPTMTLNTQADSQYSLRRNQQTGNLCTFEISAELLSQLGEEKNHQLMQDFFQQYLSRFQAEKSGHPLKDAPPNQRL</sequence>
<evidence type="ECO:0000313" key="6">
    <source>
        <dbReference type="EMBL" id="GEM76890.1"/>
    </source>
</evidence>
<keyword evidence="3" id="KW-0949">S-adenosyl-L-methionine</keyword>
<dbReference type="AlphaFoldDB" id="A0A511QHV1"/>
<dbReference type="EMBL" id="BJXJ01000034">
    <property type="protein sequence ID" value="GEM76890.1"/>
    <property type="molecule type" value="Genomic_DNA"/>
</dbReference>
<dbReference type="PANTHER" id="PTHR21392:SF1">
    <property type="entry name" value="TRNA-URIDINE AMINOCARBOXYPROPYLTRANSFERASE"/>
    <property type="match status" value="1"/>
</dbReference>
<proteinExistence type="predicted"/>
<evidence type="ECO:0000313" key="7">
    <source>
        <dbReference type="Proteomes" id="UP000321922"/>
    </source>
</evidence>
<reference evidence="6 7" key="1">
    <citation type="submission" date="2019-07" db="EMBL/GenBank/DDBJ databases">
        <title>Whole genome shotgun sequence of Vibrio sagamiensis NBRC 104589.</title>
        <authorList>
            <person name="Hosoyama A."/>
            <person name="Uohara A."/>
            <person name="Ohji S."/>
            <person name="Ichikawa N."/>
        </authorList>
    </citation>
    <scope>NUCLEOTIDE SEQUENCE [LARGE SCALE GENOMIC DNA]</scope>
    <source>
        <strain evidence="6 7">NBRC 104589</strain>
    </source>
</reference>
<evidence type="ECO:0000256" key="1">
    <source>
        <dbReference type="ARBA" id="ARBA00012386"/>
    </source>
</evidence>
<feature type="domain" description="DTW" evidence="5">
    <location>
        <begin position="1"/>
        <end position="192"/>
    </location>
</feature>
<dbReference type="RefSeq" id="WP_039980930.1">
    <property type="nucleotide sequence ID" value="NZ_BAOJ01000048.1"/>
</dbReference>
<dbReference type="EC" id="2.5.1.25" evidence="1"/>
<name>A0A511QHV1_9VIBR</name>
<keyword evidence="7" id="KW-1185">Reference proteome</keyword>
<dbReference type="PANTHER" id="PTHR21392">
    <property type="entry name" value="TRNA-URIDINE AMINOCARBOXYPROPYLTRANSFERASE 2"/>
    <property type="match status" value="1"/>
</dbReference>
<evidence type="ECO:0000256" key="4">
    <source>
        <dbReference type="ARBA" id="ARBA00022694"/>
    </source>
</evidence>
<dbReference type="GO" id="GO:0016432">
    <property type="term" value="F:tRNA-uridine aminocarboxypropyltransferase activity"/>
    <property type="evidence" value="ECO:0007669"/>
    <property type="project" value="UniProtKB-EC"/>
</dbReference>
<comment type="caution">
    <text evidence="6">The sequence shown here is derived from an EMBL/GenBank/DDBJ whole genome shotgun (WGS) entry which is preliminary data.</text>
</comment>
<dbReference type="OrthoDB" id="370626at2"/>
<keyword evidence="2" id="KW-0808">Transferase</keyword>
<gene>
    <name evidence="6" type="ORF">VSA01S_30020</name>
</gene>
<keyword evidence="4" id="KW-0819">tRNA processing</keyword>
<protein>
    <recommendedName>
        <fullName evidence="1">tRNA-uridine aminocarboxypropyltransferase</fullName>
        <ecNumber evidence="1">2.5.1.25</ecNumber>
    </recommendedName>
</protein>